<evidence type="ECO:0000256" key="4">
    <source>
        <dbReference type="ARBA" id="ARBA00022679"/>
    </source>
</evidence>
<organism evidence="8 9">
    <name type="scientific">Pseudonocardia kongjuensis</name>
    <dbReference type="NCBI Taxonomy" id="102227"/>
    <lineage>
        <taxon>Bacteria</taxon>
        <taxon>Bacillati</taxon>
        <taxon>Actinomycetota</taxon>
        <taxon>Actinomycetes</taxon>
        <taxon>Pseudonocardiales</taxon>
        <taxon>Pseudonocardiaceae</taxon>
        <taxon>Pseudonocardia</taxon>
    </lineage>
</organism>
<keyword evidence="2" id="KW-0813">Transport</keyword>
<evidence type="ECO:0000256" key="6">
    <source>
        <dbReference type="ARBA" id="ARBA00022777"/>
    </source>
</evidence>
<evidence type="ECO:0000313" key="8">
    <source>
        <dbReference type="EMBL" id="GAA1400591.1"/>
    </source>
</evidence>
<protein>
    <submittedName>
        <fullName evidence="8">PTS glucose transporter subunit IIA</fullName>
    </submittedName>
</protein>
<dbReference type="PROSITE" id="PS51093">
    <property type="entry name" value="PTS_EIIA_TYPE_1"/>
    <property type="match status" value="1"/>
</dbReference>
<name>A0ABN1Y849_9PSEU</name>
<dbReference type="InterPro" id="IPR001127">
    <property type="entry name" value="PTS_EIIA_1_perm"/>
</dbReference>
<dbReference type="Pfam" id="PF00358">
    <property type="entry name" value="PTS_EIIA_1"/>
    <property type="match status" value="1"/>
</dbReference>
<dbReference type="PROSITE" id="PS00371">
    <property type="entry name" value="PTS_EIIA_TYPE_1_HIS"/>
    <property type="match status" value="1"/>
</dbReference>
<dbReference type="Gene3D" id="2.70.70.10">
    <property type="entry name" value="Glucose Permease (Domain IIA)"/>
    <property type="match status" value="1"/>
</dbReference>
<comment type="caution">
    <text evidence="8">The sequence shown here is derived from an EMBL/GenBank/DDBJ whole genome shotgun (WGS) entry which is preliminary data.</text>
</comment>
<evidence type="ECO:0000256" key="2">
    <source>
        <dbReference type="ARBA" id="ARBA00022448"/>
    </source>
</evidence>
<dbReference type="PANTHER" id="PTHR45008:SF1">
    <property type="entry name" value="PTS SYSTEM GLUCOSE-SPECIFIC EIIA COMPONENT"/>
    <property type="match status" value="1"/>
</dbReference>
<evidence type="ECO:0000259" key="7">
    <source>
        <dbReference type="PROSITE" id="PS51093"/>
    </source>
</evidence>
<evidence type="ECO:0000256" key="5">
    <source>
        <dbReference type="ARBA" id="ARBA00022683"/>
    </source>
</evidence>
<dbReference type="RefSeq" id="WP_344028455.1">
    <property type="nucleotide sequence ID" value="NZ_BAAAJK010000051.1"/>
</dbReference>
<gene>
    <name evidence="8" type="ORF">GCM10009613_57610</name>
</gene>
<keyword evidence="3 8" id="KW-0762">Sugar transport</keyword>
<reference evidence="8 9" key="1">
    <citation type="journal article" date="2019" name="Int. J. Syst. Evol. Microbiol.">
        <title>The Global Catalogue of Microorganisms (GCM) 10K type strain sequencing project: providing services to taxonomists for standard genome sequencing and annotation.</title>
        <authorList>
            <consortium name="The Broad Institute Genomics Platform"/>
            <consortium name="The Broad Institute Genome Sequencing Center for Infectious Disease"/>
            <person name="Wu L."/>
            <person name="Ma J."/>
        </authorList>
    </citation>
    <scope>NUCLEOTIDE SEQUENCE [LARGE SCALE GENOMIC DNA]</scope>
    <source>
        <strain evidence="8 9">JCM 11896</strain>
    </source>
</reference>
<keyword evidence="9" id="KW-1185">Reference proteome</keyword>
<evidence type="ECO:0000313" key="9">
    <source>
        <dbReference type="Proteomes" id="UP001501414"/>
    </source>
</evidence>
<dbReference type="NCBIfam" id="TIGR00830">
    <property type="entry name" value="PTBA"/>
    <property type="match status" value="1"/>
</dbReference>
<keyword evidence="5" id="KW-0598">Phosphotransferase system</keyword>
<evidence type="ECO:0000256" key="3">
    <source>
        <dbReference type="ARBA" id="ARBA00022597"/>
    </source>
</evidence>
<dbReference type="Proteomes" id="UP001501414">
    <property type="component" value="Unassembled WGS sequence"/>
</dbReference>
<keyword evidence="6" id="KW-0418">Kinase</keyword>
<dbReference type="EMBL" id="BAAAJK010000051">
    <property type="protein sequence ID" value="GAA1400591.1"/>
    <property type="molecule type" value="Genomic_DNA"/>
</dbReference>
<dbReference type="InterPro" id="IPR011055">
    <property type="entry name" value="Dup_hybrid_motif"/>
</dbReference>
<evidence type="ECO:0000256" key="1">
    <source>
        <dbReference type="ARBA" id="ARBA00004496"/>
    </source>
</evidence>
<dbReference type="InterPro" id="IPR050890">
    <property type="entry name" value="PTS_EIIA_component"/>
</dbReference>
<comment type="subcellular location">
    <subcellularLocation>
        <location evidence="1">Cytoplasm</location>
    </subcellularLocation>
</comment>
<sequence>MTVVVGAPVDGTVVGLADLPDEVFAQEMVGAGTAVEPPPGADRAVVLAPVAGTLSTLHPHAFVVGTPGGTAVLVHVGIDTVGLRGAPFTLHAARGDAVERGAPVLTVDLAAVRAAGCAVTCPVVVLDAPAGSVRAVAGEPVRAGAELFVWAP</sequence>
<dbReference type="PANTHER" id="PTHR45008">
    <property type="entry name" value="PTS SYSTEM GLUCOSE-SPECIFIC EIIA COMPONENT"/>
    <property type="match status" value="1"/>
</dbReference>
<feature type="domain" description="PTS EIIA type-1" evidence="7">
    <location>
        <begin position="21"/>
        <end position="127"/>
    </location>
</feature>
<accession>A0ABN1Y849</accession>
<keyword evidence="4" id="KW-0808">Transferase</keyword>
<proteinExistence type="predicted"/>
<dbReference type="SUPFAM" id="SSF51261">
    <property type="entry name" value="Duplicated hybrid motif"/>
    <property type="match status" value="1"/>
</dbReference>